<name>A0A9W8MV84_9AGAR</name>
<dbReference type="PROSITE" id="PS50929">
    <property type="entry name" value="ABC_TM1F"/>
    <property type="match status" value="1"/>
</dbReference>
<evidence type="ECO:0000256" key="7">
    <source>
        <dbReference type="SAM" id="Phobius"/>
    </source>
</evidence>
<evidence type="ECO:0000256" key="2">
    <source>
        <dbReference type="ARBA" id="ARBA00022692"/>
    </source>
</evidence>
<evidence type="ECO:0000313" key="10">
    <source>
        <dbReference type="Proteomes" id="UP001148786"/>
    </source>
</evidence>
<dbReference type="GO" id="GO:0005524">
    <property type="term" value="F:ATP binding"/>
    <property type="evidence" value="ECO:0007669"/>
    <property type="project" value="UniProtKB-KW"/>
</dbReference>
<keyword evidence="2 7" id="KW-0812">Transmembrane</keyword>
<proteinExistence type="predicted"/>
<dbReference type="PANTHER" id="PTHR24223">
    <property type="entry name" value="ATP-BINDING CASSETTE SUB-FAMILY C"/>
    <property type="match status" value="1"/>
</dbReference>
<feature type="transmembrane region" description="Helical" evidence="7">
    <location>
        <begin position="330"/>
        <end position="351"/>
    </location>
</feature>
<evidence type="ECO:0000256" key="5">
    <source>
        <dbReference type="ARBA" id="ARBA00022989"/>
    </source>
</evidence>
<dbReference type="InterPro" id="IPR011527">
    <property type="entry name" value="ABC1_TM_dom"/>
</dbReference>
<keyword evidence="6 7" id="KW-0472">Membrane</keyword>
<dbReference type="InterPro" id="IPR036640">
    <property type="entry name" value="ABC1_TM_sf"/>
</dbReference>
<feature type="domain" description="ABC transmembrane type-1" evidence="8">
    <location>
        <begin position="212"/>
        <end position="378"/>
    </location>
</feature>
<keyword evidence="3" id="KW-0547">Nucleotide-binding</keyword>
<evidence type="ECO:0000256" key="3">
    <source>
        <dbReference type="ARBA" id="ARBA00022741"/>
    </source>
</evidence>
<dbReference type="InterPro" id="IPR050173">
    <property type="entry name" value="ABC_transporter_C-like"/>
</dbReference>
<gene>
    <name evidence="9" type="ORF">NLJ89_g3715</name>
</gene>
<feature type="transmembrane region" description="Helical" evidence="7">
    <location>
        <begin position="57"/>
        <end position="73"/>
    </location>
</feature>
<dbReference type="Proteomes" id="UP001148786">
    <property type="component" value="Unassembled WGS sequence"/>
</dbReference>
<protein>
    <recommendedName>
        <fullName evidence="8">ABC transmembrane type-1 domain-containing protein</fullName>
    </recommendedName>
</protein>
<organism evidence="9 10">
    <name type="scientific">Agrocybe chaxingu</name>
    <dbReference type="NCBI Taxonomy" id="84603"/>
    <lineage>
        <taxon>Eukaryota</taxon>
        <taxon>Fungi</taxon>
        <taxon>Dikarya</taxon>
        <taxon>Basidiomycota</taxon>
        <taxon>Agaricomycotina</taxon>
        <taxon>Agaricomycetes</taxon>
        <taxon>Agaricomycetidae</taxon>
        <taxon>Agaricales</taxon>
        <taxon>Agaricineae</taxon>
        <taxon>Strophariaceae</taxon>
        <taxon>Agrocybe</taxon>
    </lineage>
</organism>
<keyword evidence="4" id="KW-0067">ATP-binding</keyword>
<evidence type="ECO:0000256" key="6">
    <source>
        <dbReference type="ARBA" id="ARBA00023136"/>
    </source>
</evidence>
<keyword evidence="5 7" id="KW-1133">Transmembrane helix</keyword>
<keyword evidence="1" id="KW-0813">Transport</keyword>
<dbReference type="GO" id="GO:0140359">
    <property type="term" value="F:ABC-type transporter activity"/>
    <property type="evidence" value="ECO:0007669"/>
    <property type="project" value="InterPro"/>
</dbReference>
<dbReference type="Gene3D" id="1.20.1560.10">
    <property type="entry name" value="ABC transporter type 1, transmembrane domain"/>
    <property type="match status" value="1"/>
</dbReference>
<comment type="caution">
    <text evidence="9">The sequence shown here is derived from an EMBL/GenBank/DDBJ whole genome shotgun (WGS) entry which is preliminary data.</text>
</comment>
<feature type="transmembrane region" description="Helical" evidence="7">
    <location>
        <begin position="247"/>
        <end position="268"/>
    </location>
</feature>
<feature type="transmembrane region" description="Helical" evidence="7">
    <location>
        <begin position="93"/>
        <end position="112"/>
    </location>
</feature>
<dbReference type="OrthoDB" id="3055498at2759"/>
<feature type="transmembrane region" description="Helical" evidence="7">
    <location>
        <begin position="357"/>
        <end position="381"/>
    </location>
</feature>
<evidence type="ECO:0000256" key="4">
    <source>
        <dbReference type="ARBA" id="ARBA00022840"/>
    </source>
</evidence>
<dbReference type="EMBL" id="JANKHO010000280">
    <property type="protein sequence ID" value="KAJ3512113.1"/>
    <property type="molecule type" value="Genomic_DNA"/>
</dbReference>
<evidence type="ECO:0000259" key="8">
    <source>
        <dbReference type="PROSITE" id="PS50929"/>
    </source>
</evidence>
<dbReference type="GO" id="GO:0016020">
    <property type="term" value="C:membrane"/>
    <property type="evidence" value="ECO:0007669"/>
    <property type="project" value="InterPro"/>
</dbReference>
<evidence type="ECO:0000256" key="1">
    <source>
        <dbReference type="ARBA" id="ARBA00022448"/>
    </source>
</evidence>
<reference evidence="9" key="1">
    <citation type="submission" date="2022-07" db="EMBL/GenBank/DDBJ databases">
        <title>Genome Sequence of Agrocybe chaxingu.</title>
        <authorList>
            <person name="Buettner E."/>
        </authorList>
    </citation>
    <scope>NUCLEOTIDE SEQUENCE</scope>
    <source>
        <strain evidence="9">MP-N11</strain>
    </source>
</reference>
<keyword evidence="10" id="KW-1185">Reference proteome</keyword>
<evidence type="ECO:0000313" key="9">
    <source>
        <dbReference type="EMBL" id="KAJ3512113.1"/>
    </source>
</evidence>
<sequence>MHRSSGNFRYMCFEGMGEWVEEVHDDERGLYCTALAFLQLLYGSLARLARFYRKPQTHLTLVILSQFFVYAYRDLYPLATFSKIPLDYASEGRLLYLHVAILLIVGVVIPLCRHRYHLRPLQPENEDDKREEIEILPSVLSLVTYTFLDPVILAGYRAPHCALSQDEFPALDHDDRAQVLKKSLRAEKRKNEHIFFLLVRSWWRDLLQLASLLIAHAGVSYVAPLGIERVLSYLEKGPQKDAFQPWFWIAALLVGPVVASIVLQWYIYVATRMVAQIEAALTQLIYERALKMRAGATGSSGADDDTPKQSLNINSILTTDLFNIREARDFLTLAVYIPLHVGLAIVFLYRVLGWSAFVGFAVILALLPLPGFLIPIVTMVATYASYLRTLFSCVYTFRNVL</sequence>
<accession>A0A9W8MV84</accession>
<dbReference type="AlphaFoldDB" id="A0A9W8MV84"/>
<dbReference type="PANTHER" id="PTHR24223:SF356">
    <property type="entry name" value="ATP-BINDING CASSETTE TRANSPORTER ABC4"/>
    <property type="match status" value="1"/>
</dbReference>
<dbReference type="SUPFAM" id="SSF90123">
    <property type="entry name" value="ABC transporter transmembrane region"/>
    <property type="match status" value="1"/>
</dbReference>
<feature type="transmembrane region" description="Helical" evidence="7">
    <location>
        <begin position="206"/>
        <end position="227"/>
    </location>
</feature>